<sequence length="64" mass="7056">MLRVGSWLYGKKPNASTQSLDSLTELKDYPPKTPGASAQSVRQMDGACMREYCEGKCADQRRSG</sequence>
<evidence type="ECO:0000256" key="1">
    <source>
        <dbReference type="SAM" id="MobiDB-lite"/>
    </source>
</evidence>
<protein>
    <submittedName>
        <fullName evidence="2">Outer membrane protein iml2</fullName>
    </submittedName>
</protein>
<dbReference type="GeneID" id="81357379"/>
<comment type="caution">
    <text evidence="2">The sequence shown here is derived from an EMBL/GenBank/DDBJ whole genome shotgun (WGS) entry which is preliminary data.</text>
</comment>
<name>A0A9W9FF27_9EURO</name>
<reference evidence="2" key="1">
    <citation type="submission" date="2022-11" db="EMBL/GenBank/DDBJ databases">
        <authorList>
            <person name="Petersen C."/>
        </authorList>
    </citation>
    <scope>NUCLEOTIDE SEQUENCE</scope>
    <source>
        <strain evidence="2">IBT 30761</strain>
    </source>
</reference>
<gene>
    <name evidence="2" type="ORF">N7532_005906</name>
</gene>
<reference evidence="2" key="2">
    <citation type="journal article" date="2023" name="IMA Fungus">
        <title>Comparative genomic study of the Penicillium genus elucidates a diverse pangenome and 15 lateral gene transfer events.</title>
        <authorList>
            <person name="Petersen C."/>
            <person name="Sorensen T."/>
            <person name="Nielsen M.R."/>
            <person name="Sondergaard T.E."/>
            <person name="Sorensen J.L."/>
            <person name="Fitzpatrick D.A."/>
            <person name="Frisvad J.C."/>
            <person name="Nielsen K.L."/>
        </authorList>
    </citation>
    <scope>NUCLEOTIDE SEQUENCE</scope>
    <source>
        <strain evidence="2">IBT 30761</strain>
    </source>
</reference>
<dbReference type="EMBL" id="JAPQKI010000005">
    <property type="protein sequence ID" value="KAJ5098905.1"/>
    <property type="molecule type" value="Genomic_DNA"/>
</dbReference>
<dbReference type="Proteomes" id="UP001149074">
    <property type="component" value="Unassembled WGS sequence"/>
</dbReference>
<dbReference type="AlphaFoldDB" id="A0A9W9FF27"/>
<organism evidence="2 3">
    <name type="scientific">Penicillium argentinense</name>
    <dbReference type="NCBI Taxonomy" id="1131581"/>
    <lineage>
        <taxon>Eukaryota</taxon>
        <taxon>Fungi</taxon>
        <taxon>Dikarya</taxon>
        <taxon>Ascomycota</taxon>
        <taxon>Pezizomycotina</taxon>
        <taxon>Eurotiomycetes</taxon>
        <taxon>Eurotiomycetidae</taxon>
        <taxon>Eurotiales</taxon>
        <taxon>Aspergillaceae</taxon>
        <taxon>Penicillium</taxon>
    </lineage>
</organism>
<evidence type="ECO:0000313" key="2">
    <source>
        <dbReference type="EMBL" id="KAJ5098905.1"/>
    </source>
</evidence>
<proteinExistence type="predicted"/>
<accession>A0A9W9FF27</accession>
<evidence type="ECO:0000313" key="3">
    <source>
        <dbReference type="Proteomes" id="UP001149074"/>
    </source>
</evidence>
<dbReference type="RefSeq" id="XP_056474559.1">
    <property type="nucleotide sequence ID" value="XM_056618400.1"/>
</dbReference>
<keyword evidence="3" id="KW-1185">Reference proteome</keyword>
<feature type="region of interest" description="Disordered" evidence="1">
    <location>
        <begin position="1"/>
        <end position="41"/>
    </location>
</feature>